<evidence type="ECO:0000256" key="4">
    <source>
        <dbReference type="ARBA" id="ARBA00023267"/>
    </source>
</evidence>
<dbReference type="InParanoid" id="A0A4R2PSK2"/>
<evidence type="ECO:0000313" key="8">
    <source>
        <dbReference type="EMBL" id="TCP37938.1"/>
    </source>
</evidence>
<keyword evidence="9" id="KW-1185">Reference proteome</keyword>
<evidence type="ECO:0000256" key="1">
    <source>
        <dbReference type="ARBA" id="ARBA00022598"/>
    </source>
</evidence>
<dbReference type="InterPro" id="IPR003142">
    <property type="entry name" value="BPL_C"/>
</dbReference>
<dbReference type="SUPFAM" id="SSF50037">
    <property type="entry name" value="C-terminal domain of transcriptional repressors"/>
    <property type="match status" value="1"/>
</dbReference>
<dbReference type="GO" id="GO:0005524">
    <property type="term" value="F:ATP binding"/>
    <property type="evidence" value="ECO:0007669"/>
    <property type="project" value="UniProtKB-KW"/>
</dbReference>
<evidence type="ECO:0000313" key="9">
    <source>
        <dbReference type="Proteomes" id="UP000295399"/>
    </source>
</evidence>
<dbReference type="FunCoup" id="A0A4R2PSK2">
    <property type="interactions" value="405"/>
</dbReference>
<name>A0A4R2PSK2_RHOSA</name>
<accession>A0A4R2PSK2</accession>
<dbReference type="GO" id="GO:0005737">
    <property type="term" value="C:cytoplasm"/>
    <property type="evidence" value="ECO:0007669"/>
    <property type="project" value="TreeGrafter"/>
</dbReference>
<dbReference type="OrthoDB" id="9807064at2"/>
<gene>
    <name evidence="8" type="ORF">EV659_102348</name>
</gene>
<organism evidence="8 9">
    <name type="scientific">Rhodothalassium salexigens DSM 2132</name>
    <dbReference type="NCBI Taxonomy" id="1188247"/>
    <lineage>
        <taxon>Bacteria</taxon>
        <taxon>Pseudomonadati</taxon>
        <taxon>Pseudomonadota</taxon>
        <taxon>Alphaproteobacteria</taxon>
        <taxon>Rhodothalassiales</taxon>
        <taxon>Rhodothalassiaceae</taxon>
        <taxon>Rhodothalassium</taxon>
    </lineage>
</organism>
<keyword evidence="2" id="KW-0547">Nucleotide-binding</keyword>
<evidence type="ECO:0000256" key="5">
    <source>
        <dbReference type="ARBA" id="ARBA00024227"/>
    </source>
</evidence>
<dbReference type="Pfam" id="PF03099">
    <property type="entry name" value="BPL_LplA_LipB"/>
    <property type="match status" value="1"/>
</dbReference>
<dbReference type="InterPro" id="IPR045864">
    <property type="entry name" value="aa-tRNA-synth_II/BPL/LPL"/>
</dbReference>
<comment type="caution">
    <text evidence="8">The sequence shown here is derived from an EMBL/GenBank/DDBJ whole genome shotgun (WGS) entry which is preliminary data.</text>
</comment>
<keyword evidence="3" id="KW-0067">ATP-binding</keyword>
<feature type="domain" description="BPL/LPL catalytic" evidence="7">
    <location>
        <begin position="1"/>
        <end position="184"/>
    </location>
</feature>
<dbReference type="CDD" id="cd16442">
    <property type="entry name" value="BPL"/>
    <property type="match status" value="1"/>
</dbReference>
<evidence type="ECO:0000256" key="6">
    <source>
        <dbReference type="ARBA" id="ARBA00047846"/>
    </source>
</evidence>
<proteinExistence type="predicted"/>
<dbReference type="Gene3D" id="2.30.30.100">
    <property type="match status" value="1"/>
</dbReference>
<dbReference type="EC" id="6.3.4.15" evidence="5"/>
<dbReference type="Pfam" id="PF02237">
    <property type="entry name" value="BPL_C"/>
    <property type="match status" value="1"/>
</dbReference>
<sequence>MPLDPRYTLAALDTIGSTNDEAKRLARQSDAPTLTLVWARRQSAGRGRLERRWMSPEGNLYWSCVVRLPLVGGQVAPVTGDLCFAAAAAVVATVRRLAPEVADLAVKWPNDVLIGGAKTAGILVEADNGAAPFAVVGIGVNVGWAPDDTPYPATCLAAHGGTTDVARAFDALSAAFLHYHDLLITAGPAAVRADLEGLWARLGERIEVRAGAEPLVGVFEGLDGHGRLCLRLDDGRRRTVTVGDVFFV</sequence>
<reference evidence="8 9" key="1">
    <citation type="submission" date="2019-03" db="EMBL/GenBank/DDBJ databases">
        <title>Genomic Encyclopedia of Type Strains, Phase IV (KMG-IV): sequencing the most valuable type-strain genomes for metagenomic binning, comparative biology and taxonomic classification.</title>
        <authorList>
            <person name="Goeker M."/>
        </authorList>
    </citation>
    <scope>NUCLEOTIDE SEQUENCE [LARGE SCALE GENOMIC DNA]</scope>
    <source>
        <strain evidence="8 9">DSM 2132</strain>
    </source>
</reference>
<keyword evidence="4" id="KW-0092">Biotin</keyword>
<dbReference type="Proteomes" id="UP000295399">
    <property type="component" value="Unassembled WGS sequence"/>
</dbReference>
<dbReference type="GO" id="GO:0004077">
    <property type="term" value="F:biotin--[biotin carboxyl-carrier protein] ligase activity"/>
    <property type="evidence" value="ECO:0007669"/>
    <property type="project" value="UniProtKB-EC"/>
</dbReference>
<dbReference type="InterPro" id="IPR004143">
    <property type="entry name" value="BPL_LPL_catalytic"/>
</dbReference>
<evidence type="ECO:0000256" key="3">
    <source>
        <dbReference type="ARBA" id="ARBA00022840"/>
    </source>
</evidence>
<dbReference type="EMBL" id="SLXO01000002">
    <property type="protein sequence ID" value="TCP37938.1"/>
    <property type="molecule type" value="Genomic_DNA"/>
</dbReference>
<dbReference type="InterPro" id="IPR004408">
    <property type="entry name" value="Biotin_CoA_COase_ligase"/>
</dbReference>
<protein>
    <recommendedName>
        <fullName evidence="5">biotin--[biotin carboxyl-carrier protein] ligase</fullName>
        <ecNumber evidence="5">6.3.4.15</ecNumber>
    </recommendedName>
</protein>
<dbReference type="InterPro" id="IPR008988">
    <property type="entry name" value="Transcriptional_repressor_C"/>
</dbReference>
<dbReference type="AlphaFoldDB" id="A0A4R2PSK2"/>
<evidence type="ECO:0000256" key="2">
    <source>
        <dbReference type="ARBA" id="ARBA00022741"/>
    </source>
</evidence>
<dbReference type="NCBIfam" id="TIGR00121">
    <property type="entry name" value="birA_ligase"/>
    <property type="match status" value="1"/>
</dbReference>
<dbReference type="Gene3D" id="3.30.930.10">
    <property type="entry name" value="Bira Bifunctional Protein, Domain 2"/>
    <property type="match status" value="1"/>
</dbReference>
<dbReference type="RefSeq" id="WP_132707590.1">
    <property type="nucleotide sequence ID" value="NZ_JACIGF010000002.1"/>
</dbReference>
<evidence type="ECO:0000259" key="7">
    <source>
        <dbReference type="PROSITE" id="PS51733"/>
    </source>
</evidence>
<keyword evidence="1 8" id="KW-0436">Ligase</keyword>
<dbReference type="PANTHER" id="PTHR12835">
    <property type="entry name" value="BIOTIN PROTEIN LIGASE"/>
    <property type="match status" value="1"/>
</dbReference>
<comment type="catalytic activity">
    <reaction evidence="6">
        <text>biotin + L-lysyl-[protein] + ATP = N(6)-biotinyl-L-lysyl-[protein] + AMP + diphosphate + H(+)</text>
        <dbReference type="Rhea" id="RHEA:11756"/>
        <dbReference type="Rhea" id="RHEA-COMP:9752"/>
        <dbReference type="Rhea" id="RHEA-COMP:10505"/>
        <dbReference type="ChEBI" id="CHEBI:15378"/>
        <dbReference type="ChEBI" id="CHEBI:29969"/>
        <dbReference type="ChEBI" id="CHEBI:30616"/>
        <dbReference type="ChEBI" id="CHEBI:33019"/>
        <dbReference type="ChEBI" id="CHEBI:57586"/>
        <dbReference type="ChEBI" id="CHEBI:83144"/>
        <dbReference type="ChEBI" id="CHEBI:456215"/>
        <dbReference type="EC" id="6.3.4.15"/>
    </reaction>
</comment>
<dbReference type="PROSITE" id="PS51733">
    <property type="entry name" value="BPL_LPL_CATALYTIC"/>
    <property type="match status" value="1"/>
</dbReference>
<dbReference type="SUPFAM" id="SSF55681">
    <property type="entry name" value="Class II aaRS and biotin synthetases"/>
    <property type="match status" value="1"/>
</dbReference>
<dbReference type="PANTHER" id="PTHR12835:SF5">
    <property type="entry name" value="BIOTIN--PROTEIN LIGASE"/>
    <property type="match status" value="1"/>
</dbReference>